<dbReference type="Gene3D" id="3.30.590.10">
    <property type="entry name" value="Glutamine synthetase/guanido kinase, catalytic domain"/>
    <property type="match status" value="1"/>
</dbReference>
<dbReference type="InterPro" id="IPR022147">
    <property type="entry name" value="GSIII_N"/>
</dbReference>
<dbReference type="SMART" id="SM01230">
    <property type="entry name" value="Gln-synt_C"/>
    <property type="match status" value="1"/>
</dbReference>
<dbReference type="Pfam" id="PF12437">
    <property type="entry name" value="GSIII_N"/>
    <property type="match status" value="1"/>
</dbReference>
<feature type="domain" description="GS beta-grasp" evidence="3">
    <location>
        <begin position="62"/>
        <end position="155"/>
    </location>
</feature>
<dbReference type="SUPFAM" id="SSF55931">
    <property type="entry name" value="Glutamine synthetase/guanido kinase"/>
    <property type="match status" value="1"/>
</dbReference>
<dbReference type="Proteomes" id="UP001279681">
    <property type="component" value="Unassembled WGS sequence"/>
</dbReference>
<protein>
    <submittedName>
        <fullName evidence="5">Glutamine synthetase III</fullName>
    </submittedName>
</protein>
<evidence type="ECO:0000259" key="3">
    <source>
        <dbReference type="PROSITE" id="PS51986"/>
    </source>
</evidence>
<dbReference type="InterPro" id="IPR008147">
    <property type="entry name" value="Gln_synt_N"/>
</dbReference>
<dbReference type="Pfam" id="PF18318">
    <property type="entry name" value="Gln-synt_C-ter"/>
    <property type="match status" value="1"/>
</dbReference>
<dbReference type="InterPro" id="IPR040577">
    <property type="entry name" value="Gln-synt_C"/>
</dbReference>
<evidence type="ECO:0000259" key="4">
    <source>
        <dbReference type="PROSITE" id="PS51987"/>
    </source>
</evidence>
<organism evidence="5 6">
    <name type="scientific">Candidatus Cetobacterium colombiensis</name>
    <dbReference type="NCBI Taxonomy" id="3073100"/>
    <lineage>
        <taxon>Bacteria</taxon>
        <taxon>Fusobacteriati</taxon>
        <taxon>Fusobacteriota</taxon>
        <taxon>Fusobacteriia</taxon>
        <taxon>Fusobacteriales</taxon>
        <taxon>Fusobacteriaceae</taxon>
        <taxon>Cetobacterium</taxon>
    </lineage>
</organism>
<evidence type="ECO:0000313" key="6">
    <source>
        <dbReference type="Proteomes" id="UP001279681"/>
    </source>
</evidence>
<dbReference type="PANTHER" id="PTHR42974:SF1">
    <property type="entry name" value="TYPE-3 GLUTAMINE SYNTHETASE"/>
    <property type="match status" value="1"/>
</dbReference>
<keyword evidence="6" id="KW-1185">Reference proteome</keyword>
<evidence type="ECO:0000256" key="1">
    <source>
        <dbReference type="PROSITE-ProRule" id="PRU01330"/>
    </source>
</evidence>
<accession>A0ABU4W7A4</accession>
<evidence type="ECO:0000313" key="5">
    <source>
        <dbReference type="EMBL" id="MDX8335413.1"/>
    </source>
</evidence>
<dbReference type="PROSITE" id="PS51987">
    <property type="entry name" value="GS_CATALYTIC"/>
    <property type="match status" value="1"/>
</dbReference>
<dbReference type="InterPro" id="IPR052725">
    <property type="entry name" value="GS_Type-3"/>
</dbReference>
<reference evidence="6" key="1">
    <citation type="submission" date="2023-07" db="EMBL/GenBank/DDBJ databases">
        <authorList>
            <person name="Colorado M.A."/>
            <person name="Villamil L.M."/>
            <person name="Melo J.F."/>
            <person name="Rodriguez J.A."/>
            <person name="Ruiz R.Y."/>
        </authorList>
    </citation>
    <scope>NUCLEOTIDE SEQUENCE [LARGE SCALE GENOMIC DNA]</scope>
    <source>
        <strain evidence="6">C33</strain>
    </source>
</reference>
<dbReference type="PROSITE" id="PS51986">
    <property type="entry name" value="GS_BETA_GRASP"/>
    <property type="match status" value="1"/>
</dbReference>
<comment type="caution">
    <text evidence="5">The sequence shown here is derived from an EMBL/GenBank/DDBJ whole genome shotgun (WGS) entry which is preliminary data.</text>
</comment>
<dbReference type="RefSeq" id="WP_320312814.1">
    <property type="nucleotide sequence ID" value="NZ_JAVIKH010000002.1"/>
</dbReference>
<dbReference type="PANTHER" id="PTHR42974">
    <property type="entry name" value="GLUTAMINE SYNTHETASE"/>
    <property type="match status" value="1"/>
</dbReference>
<dbReference type="Pfam" id="PF00120">
    <property type="entry name" value="Gln-synt_C"/>
    <property type="match status" value="1"/>
</dbReference>
<evidence type="ECO:0000256" key="2">
    <source>
        <dbReference type="RuleBase" id="RU000384"/>
    </source>
</evidence>
<sequence>MNNMLEIFGKFCFTEDKLKSRIPESYFKEFKKVQNGEKELSIELADSIANAVKNWATENGATHFTHWFQPLTELTAEKHDSFISMSSDGTCVSQFSGKELIKGEADTSSFPNGGVRSTFEARGYTAWDCKSPMFLRGEGLSKSLYIPTAFIGYNQMALDKKVPLLRSIDFISEQALRLKKILDPKSDVTSITNTLGLEQEYFLIEKKFLEKRQDLMLSGRTIFGSLPPKGQELNDHYYGSIKEKVERVMNEIDAELWKIGIMAKTKHNEVAPNQFEIALMFTTANVAVDQNQLTMDIIKKVADRHNLSALLHEKPFKGVNGSGKHCNWSLSTNLGENLLDPSSLSKNNLQFLVFLTAILEGVDRYADVLRASCATPGNDCRLGGHEAPPAIISVFIGDELEEILKNIDKIVPVNETKENMEFGVKNFTRIPKDISDRNRTSPFAFTGNKFEFRMPGSSASASTPTFIINTIIGTIIKEYADYLETKDPKDLKKDLIDLIKDRYEKHKRILFNGNGYDGSWKVEAEKRGLKNLKNTLEGLKVYKQENIIELFKNAKVLSPEELDARYLVYCERYIKQINIEGSSMIRIARNEIYPALMEYAAKISRSILSLKEVLGDDEFLVSDKAHLVKLLAGKNRLKDYLAQLESQLVVANELEGLYDKVVYLNKEIIPLLSCLRDIIDLLEHQVEKKTWPVPTYEDMLFRL</sequence>
<name>A0ABU4W7A4_9FUSO</name>
<dbReference type="PROSITE" id="PS00181">
    <property type="entry name" value="GLNA_ATP"/>
    <property type="match status" value="1"/>
</dbReference>
<dbReference type="InterPro" id="IPR027303">
    <property type="entry name" value="Gln_synth_gly_rich_site"/>
</dbReference>
<gene>
    <name evidence="5" type="ORF">RFV38_02695</name>
</gene>
<dbReference type="InterPro" id="IPR014746">
    <property type="entry name" value="Gln_synth/guanido_kin_cat_dom"/>
</dbReference>
<proteinExistence type="inferred from homology"/>
<comment type="similarity">
    <text evidence="1 2">Belongs to the glutamine synthetase family.</text>
</comment>
<dbReference type="EMBL" id="JAVIKH010000002">
    <property type="protein sequence ID" value="MDX8335413.1"/>
    <property type="molecule type" value="Genomic_DNA"/>
</dbReference>
<dbReference type="Gene3D" id="1.20.120.1560">
    <property type="match status" value="1"/>
</dbReference>
<dbReference type="InterPro" id="IPR008146">
    <property type="entry name" value="Gln_synth_cat_dom"/>
</dbReference>
<feature type="domain" description="GS catalytic" evidence="4">
    <location>
        <begin position="174"/>
        <end position="592"/>
    </location>
</feature>